<dbReference type="Pfam" id="PF13302">
    <property type="entry name" value="Acetyltransf_3"/>
    <property type="match status" value="1"/>
</dbReference>
<evidence type="ECO:0000313" key="2">
    <source>
        <dbReference type="EMBL" id="KAF9510826.1"/>
    </source>
</evidence>
<sequence>MSSEEPNFCFPVRKLENGLVKLVPFVRSVHPQLYFDGGRDHPELFRFLTYGPFPDFAELQDTFDDKFFRDPCTMMFAITDKTRSQDEETEGDASSFAGAIGLLNASPENSSIEIGHVLILPSFQRTHVAANAVGLLLGYCLEGPGEGGLGLRRVQWQAHASNARSIGLAQKMGFKLEGYLRWQRVLIPGKEGGERGDGRGRGRTDAMLSICWDDWEQKESRKECKRQWSCESDTFCILFSGPCRLHSDRDQMHNTTSSELESPFF</sequence>
<organism evidence="2 3">
    <name type="scientific">Hydnum rufescens UP504</name>
    <dbReference type="NCBI Taxonomy" id="1448309"/>
    <lineage>
        <taxon>Eukaryota</taxon>
        <taxon>Fungi</taxon>
        <taxon>Dikarya</taxon>
        <taxon>Basidiomycota</taxon>
        <taxon>Agaricomycotina</taxon>
        <taxon>Agaricomycetes</taxon>
        <taxon>Cantharellales</taxon>
        <taxon>Hydnaceae</taxon>
        <taxon>Hydnum</taxon>
    </lineage>
</organism>
<dbReference type="InterPro" id="IPR051908">
    <property type="entry name" value="Ribosomal_N-acetyltransferase"/>
</dbReference>
<protein>
    <recommendedName>
        <fullName evidence="1">N-acetyltransferase domain-containing protein</fullName>
    </recommendedName>
</protein>
<dbReference type="InterPro" id="IPR000182">
    <property type="entry name" value="GNAT_dom"/>
</dbReference>
<proteinExistence type="predicted"/>
<accession>A0A9P6AU00</accession>
<gene>
    <name evidence="2" type="ORF">BS47DRAFT_1331457</name>
</gene>
<evidence type="ECO:0000259" key="1">
    <source>
        <dbReference type="PROSITE" id="PS51186"/>
    </source>
</evidence>
<dbReference type="OrthoDB" id="41238at2759"/>
<dbReference type="Proteomes" id="UP000886523">
    <property type="component" value="Unassembled WGS sequence"/>
</dbReference>
<feature type="domain" description="N-acetyltransferase" evidence="1">
    <location>
        <begin position="45"/>
        <end position="193"/>
    </location>
</feature>
<dbReference type="PANTHER" id="PTHR43441">
    <property type="entry name" value="RIBOSOMAL-PROTEIN-SERINE ACETYLTRANSFERASE"/>
    <property type="match status" value="1"/>
</dbReference>
<dbReference type="EMBL" id="MU129009">
    <property type="protein sequence ID" value="KAF9510826.1"/>
    <property type="molecule type" value="Genomic_DNA"/>
</dbReference>
<dbReference type="AlphaFoldDB" id="A0A9P6AU00"/>
<evidence type="ECO:0000313" key="3">
    <source>
        <dbReference type="Proteomes" id="UP000886523"/>
    </source>
</evidence>
<dbReference type="GO" id="GO:1990189">
    <property type="term" value="F:protein N-terminal-serine acetyltransferase activity"/>
    <property type="evidence" value="ECO:0007669"/>
    <property type="project" value="TreeGrafter"/>
</dbReference>
<name>A0A9P6AU00_9AGAM</name>
<keyword evidence="3" id="KW-1185">Reference proteome</keyword>
<dbReference type="SUPFAM" id="SSF55729">
    <property type="entry name" value="Acyl-CoA N-acyltransferases (Nat)"/>
    <property type="match status" value="1"/>
</dbReference>
<dbReference type="Gene3D" id="3.40.630.30">
    <property type="match status" value="1"/>
</dbReference>
<dbReference type="GO" id="GO:0008999">
    <property type="term" value="F:protein-N-terminal-alanine acetyltransferase activity"/>
    <property type="evidence" value="ECO:0007669"/>
    <property type="project" value="TreeGrafter"/>
</dbReference>
<dbReference type="InterPro" id="IPR016181">
    <property type="entry name" value="Acyl_CoA_acyltransferase"/>
</dbReference>
<dbReference type="PANTHER" id="PTHR43441:SF5">
    <property type="entry name" value="FAMILY ACETYLTRANSFERASE, PUTATIVE-RELATED"/>
    <property type="match status" value="1"/>
</dbReference>
<comment type="caution">
    <text evidence="2">The sequence shown here is derived from an EMBL/GenBank/DDBJ whole genome shotgun (WGS) entry which is preliminary data.</text>
</comment>
<dbReference type="PROSITE" id="PS51186">
    <property type="entry name" value="GNAT"/>
    <property type="match status" value="1"/>
</dbReference>
<reference evidence="2" key="1">
    <citation type="journal article" date="2020" name="Nat. Commun.">
        <title>Large-scale genome sequencing of mycorrhizal fungi provides insights into the early evolution of symbiotic traits.</title>
        <authorList>
            <person name="Miyauchi S."/>
            <person name="Kiss E."/>
            <person name="Kuo A."/>
            <person name="Drula E."/>
            <person name="Kohler A."/>
            <person name="Sanchez-Garcia M."/>
            <person name="Morin E."/>
            <person name="Andreopoulos B."/>
            <person name="Barry K.W."/>
            <person name="Bonito G."/>
            <person name="Buee M."/>
            <person name="Carver A."/>
            <person name="Chen C."/>
            <person name="Cichocki N."/>
            <person name="Clum A."/>
            <person name="Culley D."/>
            <person name="Crous P.W."/>
            <person name="Fauchery L."/>
            <person name="Girlanda M."/>
            <person name="Hayes R.D."/>
            <person name="Keri Z."/>
            <person name="LaButti K."/>
            <person name="Lipzen A."/>
            <person name="Lombard V."/>
            <person name="Magnuson J."/>
            <person name="Maillard F."/>
            <person name="Murat C."/>
            <person name="Nolan M."/>
            <person name="Ohm R.A."/>
            <person name="Pangilinan J."/>
            <person name="Pereira M.F."/>
            <person name="Perotto S."/>
            <person name="Peter M."/>
            <person name="Pfister S."/>
            <person name="Riley R."/>
            <person name="Sitrit Y."/>
            <person name="Stielow J.B."/>
            <person name="Szollosi G."/>
            <person name="Zifcakova L."/>
            <person name="Stursova M."/>
            <person name="Spatafora J.W."/>
            <person name="Tedersoo L."/>
            <person name="Vaario L.M."/>
            <person name="Yamada A."/>
            <person name="Yan M."/>
            <person name="Wang P."/>
            <person name="Xu J."/>
            <person name="Bruns T."/>
            <person name="Baldrian P."/>
            <person name="Vilgalys R."/>
            <person name="Dunand C."/>
            <person name="Henrissat B."/>
            <person name="Grigoriev I.V."/>
            <person name="Hibbett D."/>
            <person name="Nagy L.G."/>
            <person name="Martin F.M."/>
        </authorList>
    </citation>
    <scope>NUCLEOTIDE SEQUENCE</scope>
    <source>
        <strain evidence="2">UP504</strain>
    </source>
</reference>